<evidence type="ECO:0000256" key="4">
    <source>
        <dbReference type="ARBA" id="ARBA00022597"/>
    </source>
</evidence>
<dbReference type="SUPFAM" id="SSF52540">
    <property type="entry name" value="P-loop containing nucleoside triphosphate hydrolases"/>
    <property type="match status" value="2"/>
</dbReference>
<evidence type="ECO:0000313" key="11">
    <source>
        <dbReference type="EMBL" id="SUQ15774.1"/>
    </source>
</evidence>
<comment type="subcellular location">
    <subcellularLocation>
        <location evidence="1">Cell membrane</location>
        <topology evidence="1">Peripheral membrane protein</topology>
    </subcellularLocation>
</comment>
<feature type="domain" description="ABC transporter" evidence="10">
    <location>
        <begin position="256"/>
        <end position="498"/>
    </location>
</feature>
<reference evidence="12" key="1">
    <citation type="submission" date="2017-07" db="EMBL/GenBank/DDBJ databases">
        <authorList>
            <person name="Varghese N."/>
            <person name="Submissions S."/>
        </authorList>
    </citation>
    <scope>NUCLEOTIDE SEQUENCE [LARGE SCALE GENOMIC DNA]</scope>
    <source>
        <strain evidence="12">NLAE-zl-C134</strain>
    </source>
</reference>
<dbReference type="Pfam" id="PF00005">
    <property type="entry name" value="ABC_tran"/>
    <property type="match status" value="2"/>
</dbReference>
<evidence type="ECO:0000313" key="12">
    <source>
        <dbReference type="Proteomes" id="UP000254051"/>
    </source>
</evidence>
<keyword evidence="3" id="KW-1003">Cell membrane</keyword>
<dbReference type="RefSeq" id="WP_109713911.1">
    <property type="nucleotide sequence ID" value="NZ_QGDS01000016.1"/>
</dbReference>
<evidence type="ECO:0000259" key="10">
    <source>
        <dbReference type="PROSITE" id="PS50893"/>
    </source>
</evidence>
<gene>
    <name evidence="11" type="ORF">SAMN05216529_11635</name>
</gene>
<evidence type="ECO:0000256" key="5">
    <source>
        <dbReference type="ARBA" id="ARBA00022737"/>
    </source>
</evidence>
<dbReference type="GO" id="GO:0005524">
    <property type="term" value="F:ATP binding"/>
    <property type="evidence" value="ECO:0007669"/>
    <property type="project" value="UniProtKB-KW"/>
</dbReference>
<dbReference type="InterPro" id="IPR003593">
    <property type="entry name" value="AAA+_ATPase"/>
</dbReference>
<keyword evidence="8" id="KW-1278">Translocase</keyword>
<evidence type="ECO:0000256" key="7">
    <source>
        <dbReference type="ARBA" id="ARBA00022840"/>
    </source>
</evidence>
<dbReference type="PANTHER" id="PTHR43790">
    <property type="entry name" value="CARBOHYDRATE TRANSPORT ATP-BINDING PROTEIN MG119-RELATED"/>
    <property type="match status" value="1"/>
</dbReference>
<keyword evidence="12" id="KW-1185">Reference proteome</keyword>
<dbReference type="InterPro" id="IPR003439">
    <property type="entry name" value="ABC_transporter-like_ATP-bd"/>
</dbReference>
<dbReference type="PROSITE" id="PS50893">
    <property type="entry name" value="ABC_TRANSPORTER_2"/>
    <property type="match status" value="2"/>
</dbReference>
<dbReference type="PROSITE" id="PS00211">
    <property type="entry name" value="ABC_TRANSPORTER_1"/>
    <property type="match status" value="1"/>
</dbReference>
<dbReference type="GO" id="GO:0005886">
    <property type="term" value="C:plasma membrane"/>
    <property type="evidence" value="ECO:0007669"/>
    <property type="project" value="UniProtKB-SubCell"/>
</dbReference>
<feature type="domain" description="ABC transporter" evidence="10">
    <location>
        <begin position="6"/>
        <end position="241"/>
    </location>
</feature>
<evidence type="ECO:0000256" key="2">
    <source>
        <dbReference type="ARBA" id="ARBA00022448"/>
    </source>
</evidence>
<dbReference type="OrthoDB" id="9771863at2"/>
<evidence type="ECO:0000256" key="6">
    <source>
        <dbReference type="ARBA" id="ARBA00022741"/>
    </source>
</evidence>
<organism evidence="11 12">
    <name type="scientific">Faecalicatena contorta</name>
    <dbReference type="NCBI Taxonomy" id="39482"/>
    <lineage>
        <taxon>Bacteria</taxon>
        <taxon>Bacillati</taxon>
        <taxon>Bacillota</taxon>
        <taxon>Clostridia</taxon>
        <taxon>Lachnospirales</taxon>
        <taxon>Lachnospiraceae</taxon>
        <taxon>Faecalicatena</taxon>
    </lineage>
</organism>
<dbReference type="FunFam" id="3.40.50.300:FF:000127">
    <property type="entry name" value="Ribose import ATP-binding protein RbsA"/>
    <property type="match status" value="1"/>
</dbReference>
<dbReference type="SMART" id="SM00382">
    <property type="entry name" value="AAA"/>
    <property type="match status" value="2"/>
</dbReference>
<name>A0A315ZS09_9FIRM</name>
<keyword evidence="7 11" id="KW-0067">ATP-binding</keyword>
<dbReference type="Gene3D" id="3.40.50.300">
    <property type="entry name" value="P-loop containing nucleotide triphosphate hydrolases"/>
    <property type="match status" value="2"/>
</dbReference>
<evidence type="ECO:0000256" key="3">
    <source>
        <dbReference type="ARBA" id="ARBA00022475"/>
    </source>
</evidence>
<accession>A0A315ZS09</accession>
<protein>
    <submittedName>
        <fullName evidence="11">Monosaccharide ABC transporter ATP-binding protein, CUT2 family</fullName>
    </submittedName>
</protein>
<dbReference type="CDD" id="cd03216">
    <property type="entry name" value="ABC_Carb_Monos_I"/>
    <property type="match status" value="1"/>
</dbReference>
<dbReference type="InterPro" id="IPR017871">
    <property type="entry name" value="ABC_transporter-like_CS"/>
</dbReference>
<dbReference type="CDD" id="cd03215">
    <property type="entry name" value="ABC_Carb_Monos_II"/>
    <property type="match status" value="1"/>
</dbReference>
<dbReference type="EMBL" id="UHJJ01000016">
    <property type="protein sequence ID" value="SUQ15774.1"/>
    <property type="molecule type" value="Genomic_DNA"/>
</dbReference>
<sequence>MADYVLELEQIQKSFGGVPVLKGVDFRLKRGSIHALVGGNGAGKSTLMKILTGVYTKDQGHCKINGQNVTIHNYNEAKKRGISLIFQELSLIPTLTVAENIYLNKEIKKKGLIDYKTMNQKSSELLNSLGIDMDVREKVQNLSVGFCQLIEIAKALSNNTSVLVMDEPTASLSDKETEVLFGIIADLKKKGISIVYISHRMKEIFRISDEISVLYGGEIIASKTTEEYTLESLIDYMMGGKKNEQSMIWKERSSPIGSKNLLEVKSLSVGNMVKNISFELKEGEVLGLAGLMGSGRTEVLETIFGIRKKSSGEIIMDGKPVHFRNVRQAIRGKAALVPEDRRRQGLVLMHELRENLILTDLDKVKKKGFIHPPTVNEVSKKAIQDFVIKADSVRTKIFHLSGGNQQKVVLAKWLNTGPKLLMLDEPTAGVDVAAKGEIIEIIRQFVNRGHSVIFVSSELAEMMAICDRVIVLRDGVKTGELTHEEIDTEEVLQRAIQK</sequence>
<dbReference type="InterPro" id="IPR050107">
    <property type="entry name" value="ABC_carbohydrate_import_ATPase"/>
</dbReference>
<keyword evidence="9" id="KW-0472">Membrane</keyword>
<proteinExistence type="predicted"/>
<keyword evidence="6" id="KW-0547">Nucleotide-binding</keyword>
<dbReference type="AlphaFoldDB" id="A0A315ZS09"/>
<dbReference type="InterPro" id="IPR027417">
    <property type="entry name" value="P-loop_NTPase"/>
</dbReference>
<dbReference type="PANTHER" id="PTHR43790:SF3">
    <property type="entry name" value="D-ALLOSE IMPORT ATP-BINDING PROTEIN ALSA-RELATED"/>
    <property type="match status" value="1"/>
</dbReference>
<dbReference type="Proteomes" id="UP000254051">
    <property type="component" value="Unassembled WGS sequence"/>
</dbReference>
<evidence type="ECO:0000256" key="9">
    <source>
        <dbReference type="ARBA" id="ARBA00023136"/>
    </source>
</evidence>
<evidence type="ECO:0000256" key="8">
    <source>
        <dbReference type="ARBA" id="ARBA00022967"/>
    </source>
</evidence>
<keyword evidence="2" id="KW-0813">Transport</keyword>
<evidence type="ECO:0000256" key="1">
    <source>
        <dbReference type="ARBA" id="ARBA00004202"/>
    </source>
</evidence>
<dbReference type="GO" id="GO:0016887">
    <property type="term" value="F:ATP hydrolysis activity"/>
    <property type="evidence" value="ECO:0007669"/>
    <property type="project" value="InterPro"/>
</dbReference>
<keyword evidence="4" id="KW-0762">Sugar transport</keyword>
<keyword evidence="5" id="KW-0677">Repeat</keyword>